<evidence type="ECO:0000256" key="2">
    <source>
        <dbReference type="ARBA" id="ARBA00022679"/>
    </source>
</evidence>
<dbReference type="SUPFAM" id="SSF75217">
    <property type="entry name" value="alpha/beta knot"/>
    <property type="match status" value="1"/>
</dbReference>
<organism evidence="4 5">
    <name type="scientific">Geothermobacter hydrogeniphilus</name>
    <dbReference type="NCBI Taxonomy" id="1969733"/>
    <lineage>
        <taxon>Bacteria</taxon>
        <taxon>Pseudomonadati</taxon>
        <taxon>Thermodesulfobacteriota</taxon>
        <taxon>Desulfuromonadia</taxon>
        <taxon>Desulfuromonadales</taxon>
        <taxon>Geothermobacteraceae</taxon>
        <taxon>Geothermobacter</taxon>
    </lineage>
</organism>
<dbReference type="Gene3D" id="3.40.1280.10">
    <property type="match status" value="1"/>
</dbReference>
<dbReference type="GO" id="GO:0008173">
    <property type="term" value="F:RNA methyltransferase activity"/>
    <property type="evidence" value="ECO:0007669"/>
    <property type="project" value="InterPro"/>
</dbReference>
<dbReference type="AlphaFoldDB" id="A0A2K2HEK1"/>
<dbReference type="EMBL" id="PPFX01000001">
    <property type="protein sequence ID" value="PNU21718.1"/>
    <property type="molecule type" value="Genomic_DNA"/>
</dbReference>
<dbReference type="Proteomes" id="UP000236340">
    <property type="component" value="Unassembled WGS sequence"/>
</dbReference>
<keyword evidence="1 4" id="KW-0489">Methyltransferase</keyword>
<dbReference type="PANTHER" id="PTHR46429">
    <property type="entry name" value="23S RRNA (GUANOSINE-2'-O-)-METHYLTRANSFERASE RLMB"/>
    <property type="match status" value="1"/>
</dbReference>
<dbReference type="Pfam" id="PF00588">
    <property type="entry name" value="SpoU_methylase"/>
    <property type="match status" value="1"/>
</dbReference>
<name>A0A2K2HEK1_9BACT</name>
<evidence type="ECO:0000313" key="4">
    <source>
        <dbReference type="EMBL" id="PNU21718.1"/>
    </source>
</evidence>
<dbReference type="InterPro" id="IPR004441">
    <property type="entry name" value="rRNA_MeTrfase_TrmH"/>
</dbReference>
<dbReference type="GO" id="GO:0006396">
    <property type="term" value="P:RNA processing"/>
    <property type="evidence" value="ECO:0007669"/>
    <property type="project" value="InterPro"/>
</dbReference>
<sequence>MSRQRYRSAEERFRRELQRNLLARPGRHAFILVLDGLKAGFNVAKILRSAEIFGAREVHLVNIGPFDPAPAKGALRKVPVRRFDSFAESHAELRAAGYRLFVLESGKRTSLCEAVLPEKTAFVLGHEEFGPSPACRARDDLAGLSIPQFGETESLNVSVAAGIVMYEYVRQWKSSSTE</sequence>
<dbReference type="PANTHER" id="PTHR46429:SF2">
    <property type="entry name" value="TRNA_RRNA METHYLTRANSFERASE"/>
    <property type="match status" value="1"/>
</dbReference>
<feature type="domain" description="tRNA/rRNA methyltransferase SpoU type" evidence="3">
    <location>
        <begin position="30"/>
        <end position="166"/>
    </location>
</feature>
<accession>A0A2K2HEK1</accession>
<proteinExistence type="predicted"/>
<dbReference type="GO" id="GO:0005829">
    <property type="term" value="C:cytosol"/>
    <property type="evidence" value="ECO:0007669"/>
    <property type="project" value="TreeGrafter"/>
</dbReference>
<evidence type="ECO:0000313" key="5">
    <source>
        <dbReference type="Proteomes" id="UP000236340"/>
    </source>
</evidence>
<dbReference type="GO" id="GO:0032259">
    <property type="term" value="P:methylation"/>
    <property type="evidence" value="ECO:0007669"/>
    <property type="project" value="UniProtKB-KW"/>
</dbReference>
<keyword evidence="2 4" id="KW-0808">Transferase</keyword>
<dbReference type="InterPro" id="IPR029028">
    <property type="entry name" value="Alpha/beta_knot_MTases"/>
</dbReference>
<reference evidence="4 5" key="1">
    <citation type="journal article" date="2018" name="Genome Announc.">
        <title>Genome Sequence of Geothermobacter sp. HR-1 Iron Reducer from the Loihi Seamount.</title>
        <authorList>
            <person name="Smith H."/>
            <person name="Abuyen K."/>
            <person name="Tremblay J."/>
            <person name="Savalia P."/>
            <person name="Perez-Rodriguez I."/>
            <person name="Emerson D."/>
            <person name="Tully B."/>
            <person name="Amend J."/>
        </authorList>
    </citation>
    <scope>NUCLEOTIDE SEQUENCE [LARGE SCALE GENOMIC DNA]</scope>
    <source>
        <strain evidence="4 5">HR-1</strain>
    </source>
</reference>
<dbReference type="RefSeq" id="WP_103113832.1">
    <property type="nucleotide sequence ID" value="NZ_PPFX01000001.1"/>
</dbReference>
<evidence type="ECO:0000259" key="3">
    <source>
        <dbReference type="Pfam" id="PF00588"/>
    </source>
</evidence>
<protein>
    <submittedName>
        <fullName evidence="4">TrmH family RNA methyltransferase</fullName>
    </submittedName>
</protein>
<dbReference type="GO" id="GO:0003723">
    <property type="term" value="F:RNA binding"/>
    <property type="evidence" value="ECO:0007669"/>
    <property type="project" value="InterPro"/>
</dbReference>
<dbReference type="OrthoDB" id="9795352at2"/>
<dbReference type="InterPro" id="IPR029026">
    <property type="entry name" value="tRNA_m1G_MTases_N"/>
</dbReference>
<evidence type="ECO:0000256" key="1">
    <source>
        <dbReference type="ARBA" id="ARBA00022603"/>
    </source>
</evidence>
<gene>
    <name evidence="4" type="ORF">C2E25_00360</name>
</gene>
<dbReference type="InterPro" id="IPR001537">
    <property type="entry name" value="SpoU_MeTrfase"/>
</dbReference>
<comment type="caution">
    <text evidence="4">The sequence shown here is derived from an EMBL/GenBank/DDBJ whole genome shotgun (WGS) entry which is preliminary data.</text>
</comment>